<keyword evidence="2" id="KW-1185">Reference proteome</keyword>
<dbReference type="InterPro" id="IPR036397">
    <property type="entry name" value="RNaseH_sf"/>
</dbReference>
<dbReference type="GO" id="GO:0003676">
    <property type="term" value="F:nucleic acid binding"/>
    <property type="evidence" value="ECO:0007669"/>
    <property type="project" value="InterPro"/>
</dbReference>
<dbReference type="Gene3D" id="3.30.420.10">
    <property type="entry name" value="Ribonuclease H-like superfamily/Ribonuclease H"/>
    <property type="match status" value="1"/>
</dbReference>
<gene>
    <name evidence="1" type="ORF">PHMEG_0002899</name>
</gene>
<evidence type="ECO:0000313" key="1">
    <source>
        <dbReference type="EMBL" id="OWZ22410.1"/>
    </source>
</evidence>
<accession>A0A225WZR7</accession>
<reference evidence="2" key="1">
    <citation type="submission" date="2017-03" db="EMBL/GenBank/DDBJ databases">
        <title>Phytopthora megakarya and P. palmivora, two closely related causual agents of cacao black pod achieved similar genome size and gene model numbers by different mechanisms.</title>
        <authorList>
            <person name="Ali S."/>
            <person name="Shao J."/>
            <person name="Larry D.J."/>
            <person name="Kronmiller B."/>
            <person name="Shen D."/>
            <person name="Strem M.D."/>
            <person name="Melnick R.L."/>
            <person name="Guiltinan M.J."/>
            <person name="Tyler B.M."/>
            <person name="Meinhardt L.W."/>
            <person name="Bailey B.A."/>
        </authorList>
    </citation>
    <scope>NUCLEOTIDE SEQUENCE [LARGE SCALE GENOMIC DNA]</scope>
    <source>
        <strain evidence="2">zdho120</strain>
    </source>
</reference>
<organism evidence="1 2">
    <name type="scientific">Phytophthora megakarya</name>
    <dbReference type="NCBI Taxonomy" id="4795"/>
    <lineage>
        <taxon>Eukaryota</taxon>
        <taxon>Sar</taxon>
        <taxon>Stramenopiles</taxon>
        <taxon>Oomycota</taxon>
        <taxon>Peronosporomycetes</taxon>
        <taxon>Peronosporales</taxon>
        <taxon>Peronosporaceae</taxon>
        <taxon>Phytophthora</taxon>
    </lineage>
</organism>
<proteinExistence type="predicted"/>
<comment type="caution">
    <text evidence="1">The sequence shown here is derived from an EMBL/GenBank/DDBJ whole genome shotgun (WGS) entry which is preliminary data.</text>
</comment>
<dbReference type="OrthoDB" id="10006939at2759"/>
<sequence length="64" mass="7349">MTHCQARLAILDGNQNSNAYTYPLLEFLLPAYHHRYGIKVTFQHENSSIHSSKATKTFLDENLV</sequence>
<dbReference type="AlphaFoldDB" id="A0A225WZR7"/>
<name>A0A225WZR7_9STRA</name>
<evidence type="ECO:0000313" key="2">
    <source>
        <dbReference type="Proteomes" id="UP000198211"/>
    </source>
</evidence>
<dbReference type="Proteomes" id="UP000198211">
    <property type="component" value="Unassembled WGS sequence"/>
</dbReference>
<dbReference type="EMBL" id="NBNE01000139">
    <property type="protein sequence ID" value="OWZ22410.1"/>
    <property type="molecule type" value="Genomic_DNA"/>
</dbReference>
<evidence type="ECO:0008006" key="3">
    <source>
        <dbReference type="Google" id="ProtNLM"/>
    </source>
</evidence>
<protein>
    <recommendedName>
        <fullName evidence="3">Transposase</fullName>
    </recommendedName>
</protein>